<evidence type="ECO:0000259" key="1">
    <source>
        <dbReference type="SMART" id="SM00382"/>
    </source>
</evidence>
<evidence type="ECO:0000313" key="2">
    <source>
        <dbReference type="EMBL" id="GAA2735205.1"/>
    </source>
</evidence>
<dbReference type="SUPFAM" id="SSF52540">
    <property type="entry name" value="P-loop containing nucleoside triphosphate hydrolases"/>
    <property type="match status" value="1"/>
</dbReference>
<reference evidence="2 3" key="1">
    <citation type="journal article" date="2019" name="Int. J. Syst. Evol. Microbiol.">
        <title>The Global Catalogue of Microorganisms (GCM) 10K type strain sequencing project: providing services to taxonomists for standard genome sequencing and annotation.</title>
        <authorList>
            <consortium name="The Broad Institute Genomics Platform"/>
            <consortium name="The Broad Institute Genome Sequencing Center for Infectious Disease"/>
            <person name="Wu L."/>
            <person name="Ma J."/>
        </authorList>
    </citation>
    <scope>NUCLEOTIDE SEQUENCE [LARGE SCALE GENOMIC DNA]</scope>
    <source>
        <strain evidence="2 3">JCM 16378</strain>
    </source>
</reference>
<dbReference type="Pfam" id="PF13401">
    <property type="entry name" value="AAA_22"/>
    <property type="match status" value="1"/>
</dbReference>
<dbReference type="SMART" id="SM00382">
    <property type="entry name" value="AAA"/>
    <property type="match status" value="1"/>
</dbReference>
<dbReference type="InterPro" id="IPR003593">
    <property type="entry name" value="AAA+_ATPase"/>
</dbReference>
<dbReference type="InterPro" id="IPR049945">
    <property type="entry name" value="AAA_22"/>
</dbReference>
<name>A0ABN3UNH8_9MICO</name>
<gene>
    <name evidence="2" type="ORF">GCM10009867_17030</name>
</gene>
<protein>
    <recommendedName>
        <fullName evidence="1">AAA+ ATPase domain-containing protein</fullName>
    </recommendedName>
</protein>
<dbReference type="Gene3D" id="3.40.50.300">
    <property type="entry name" value="P-loop containing nucleotide triphosphate hydrolases"/>
    <property type="match status" value="1"/>
</dbReference>
<dbReference type="PANTHER" id="PTHR35894">
    <property type="entry name" value="GENERAL SECRETION PATHWAY PROTEIN A-RELATED"/>
    <property type="match status" value="1"/>
</dbReference>
<proteinExistence type="predicted"/>
<dbReference type="InterPro" id="IPR027417">
    <property type="entry name" value="P-loop_NTPase"/>
</dbReference>
<comment type="caution">
    <text evidence="2">The sequence shown here is derived from an EMBL/GenBank/DDBJ whole genome shotgun (WGS) entry which is preliminary data.</text>
</comment>
<dbReference type="EMBL" id="BAAARN010000001">
    <property type="protein sequence ID" value="GAA2735205.1"/>
    <property type="molecule type" value="Genomic_DNA"/>
</dbReference>
<dbReference type="RefSeq" id="WP_344193317.1">
    <property type="nucleotide sequence ID" value="NZ_BAAARN010000001.1"/>
</dbReference>
<accession>A0ABN3UNH8</accession>
<dbReference type="Proteomes" id="UP001501326">
    <property type="component" value="Unassembled WGS sequence"/>
</dbReference>
<keyword evidence="3" id="KW-1185">Reference proteome</keyword>
<dbReference type="InterPro" id="IPR052026">
    <property type="entry name" value="ExeA_AAA_ATPase_DNA-bind"/>
</dbReference>
<organism evidence="2 3">
    <name type="scientific">Pedococcus aerophilus</name>
    <dbReference type="NCBI Taxonomy" id="436356"/>
    <lineage>
        <taxon>Bacteria</taxon>
        <taxon>Bacillati</taxon>
        <taxon>Actinomycetota</taxon>
        <taxon>Actinomycetes</taxon>
        <taxon>Micrococcales</taxon>
        <taxon>Intrasporangiaceae</taxon>
        <taxon>Pedococcus</taxon>
    </lineage>
</organism>
<sequence>MLPDRHPHAWNVEHAQEHLPVDFTSRHIPTGGRLVITAQMRQVAAGMPSALDRGAVTAISGPYGSGKSTLLNAVAAVSDVNTAIATLPRRATERAQWEEIATAVTGARPTGTARALQNITRDYLAAVPTLLVVDEAQFLGDPELLSLRWLWTQPYPRFAIVFAGTDLFTHLDKVPSVATRIDRRIALHHHTWDKMRQLLAQHHPGTSTHTDPDLLASIDREYAHGSWRAWSKLLLALANDFGRTGPITRDDARAAIATITGTTPQLTTAAPATSRAARRR</sequence>
<dbReference type="PANTHER" id="PTHR35894:SF1">
    <property type="entry name" value="PHOSPHORIBULOKINASE _ URIDINE KINASE FAMILY"/>
    <property type="match status" value="1"/>
</dbReference>
<evidence type="ECO:0000313" key="3">
    <source>
        <dbReference type="Proteomes" id="UP001501326"/>
    </source>
</evidence>
<feature type="domain" description="AAA+ ATPase" evidence="1">
    <location>
        <begin position="53"/>
        <end position="191"/>
    </location>
</feature>